<feature type="region of interest" description="Disordered" evidence="1">
    <location>
        <begin position="328"/>
        <end position="347"/>
    </location>
</feature>
<dbReference type="OrthoDB" id="2107166at2759"/>
<feature type="compositionally biased region" description="Basic and acidic residues" evidence="1">
    <location>
        <begin position="18"/>
        <end position="42"/>
    </location>
</feature>
<keyword evidence="4" id="KW-1185">Reference proteome</keyword>
<dbReference type="Proteomes" id="UP000076871">
    <property type="component" value="Unassembled WGS sequence"/>
</dbReference>
<feature type="compositionally biased region" description="Low complexity" evidence="1">
    <location>
        <begin position="277"/>
        <end position="295"/>
    </location>
</feature>
<name>A0A165GW23_9APHY</name>
<dbReference type="InParanoid" id="A0A165GW23"/>
<feature type="region of interest" description="Disordered" evidence="1">
    <location>
        <begin position="453"/>
        <end position="480"/>
    </location>
</feature>
<feature type="region of interest" description="Disordered" evidence="1">
    <location>
        <begin position="1"/>
        <end position="124"/>
    </location>
</feature>
<dbReference type="STRING" id="1314785.A0A165GW23"/>
<protein>
    <submittedName>
        <fullName evidence="3">Carbohydrate-binding module family 50 protein</fullName>
    </submittedName>
</protein>
<gene>
    <name evidence="3" type="ORF">LAESUDRAFT_711321</name>
</gene>
<sequence>MSNPWAVHSETSFTSAIKQKETRPEMRRRGSDAPTRRTRGDYDPQSGMHIRSRTTDDGTYGHASVHPLSPATGSMLGLKRNSNSFSPHDTRPHLKKLLDDEENTSATSEWRDDCTAGEETRSSARREEKVVLIHEVMPNDSLAGVALNYGISLPDLRRANQLWPSDTIHLRKVLYIPLEKARRSSRFRVATLDIDAQSSVIDNDGESAEPRDSSTSNARSKVTILRVPASQLSFFPPPSSIQNDSHIVSKSQTLPRLSHGATSHQPFPGLFTEDGSSSRPSPLSPSSSVSLHTSTPSSRYIHMRDGYLASFFTSTPIRASISVRNTIFGRPSTDSTSATASTQSDDLEWSHEMEDVGIPSSAGKISQGDDPQSRRSAFLPRPSSPAVIRTRGADIIEGAVEMAAVPSLPLGSRTLRQREGRTSNRTLDASASTTTHVRNTTYAADERVHPAPVPLRTAQLEPSPMMQLPLPARKSKPQAS</sequence>
<dbReference type="PANTHER" id="PTHR20932">
    <property type="entry name" value="LYSM AND PUTATIVE PEPTIDOGLYCAN-BINDING DOMAIN-CONTAINING PROTEIN"/>
    <property type="match status" value="1"/>
</dbReference>
<dbReference type="EMBL" id="KV427608">
    <property type="protein sequence ID" value="KZT10904.1"/>
    <property type="molecule type" value="Genomic_DNA"/>
</dbReference>
<dbReference type="GeneID" id="63823853"/>
<dbReference type="SUPFAM" id="SSF54106">
    <property type="entry name" value="LysM domain"/>
    <property type="match status" value="1"/>
</dbReference>
<feature type="compositionally biased region" description="Polar residues" evidence="1">
    <location>
        <begin position="255"/>
        <end position="265"/>
    </location>
</feature>
<evidence type="ECO:0000313" key="4">
    <source>
        <dbReference type="Proteomes" id="UP000076871"/>
    </source>
</evidence>
<dbReference type="InterPro" id="IPR045030">
    <property type="entry name" value="LYSM1-4"/>
</dbReference>
<evidence type="ECO:0000313" key="3">
    <source>
        <dbReference type="EMBL" id="KZT10904.1"/>
    </source>
</evidence>
<feature type="compositionally biased region" description="Polar residues" evidence="1">
    <location>
        <begin position="1"/>
        <end position="17"/>
    </location>
</feature>
<proteinExistence type="predicted"/>
<dbReference type="RefSeq" id="XP_040768644.1">
    <property type="nucleotide sequence ID" value="XM_040906824.1"/>
</dbReference>
<evidence type="ECO:0000259" key="2">
    <source>
        <dbReference type="PROSITE" id="PS51782"/>
    </source>
</evidence>
<feature type="region of interest" description="Disordered" evidence="1">
    <location>
        <begin position="358"/>
        <end position="385"/>
    </location>
</feature>
<dbReference type="Pfam" id="PF01476">
    <property type="entry name" value="LysM"/>
    <property type="match status" value="1"/>
</dbReference>
<evidence type="ECO:0000256" key="1">
    <source>
        <dbReference type="SAM" id="MobiDB-lite"/>
    </source>
</evidence>
<feature type="compositionally biased region" description="Low complexity" evidence="1">
    <location>
        <begin position="332"/>
        <end position="344"/>
    </location>
</feature>
<reference evidence="3 4" key="1">
    <citation type="journal article" date="2016" name="Mol. Biol. Evol.">
        <title>Comparative Genomics of Early-Diverging Mushroom-Forming Fungi Provides Insights into the Origins of Lignocellulose Decay Capabilities.</title>
        <authorList>
            <person name="Nagy L.G."/>
            <person name="Riley R."/>
            <person name="Tritt A."/>
            <person name="Adam C."/>
            <person name="Daum C."/>
            <person name="Floudas D."/>
            <person name="Sun H."/>
            <person name="Yadav J.S."/>
            <person name="Pangilinan J."/>
            <person name="Larsson K.H."/>
            <person name="Matsuura K."/>
            <person name="Barry K."/>
            <person name="Labutti K."/>
            <person name="Kuo R."/>
            <person name="Ohm R.A."/>
            <person name="Bhattacharya S.S."/>
            <person name="Shirouzu T."/>
            <person name="Yoshinaga Y."/>
            <person name="Martin F.M."/>
            <person name="Grigoriev I.V."/>
            <person name="Hibbett D.S."/>
        </authorList>
    </citation>
    <scope>NUCLEOTIDE SEQUENCE [LARGE SCALE GENOMIC DNA]</scope>
    <source>
        <strain evidence="3 4">93-53</strain>
    </source>
</reference>
<feature type="region of interest" description="Disordered" evidence="1">
    <location>
        <begin position="255"/>
        <end position="295"/>
    </location>
</feature>
<feature type="compositionally biased region" description="Basic and acidic residues" evidence="1">
    <location>
        <begin position="88"/>
        <end position="98"/>
    </location>
</feature>
<dbReference type="PANTHER" id="PTHR20932:SF8">
    <property type="entry name" value="LD22649P"/>
    <property type="match status" value="1"/>
</dbReference>
<organism evidence="3 4">
    <name type="scientific">Laetiporus sulphureus 93-53</name>
    <dbReference type="NCBI Taxonomy" id="1314785"/>
    <lineage>
        <taxon>Eukaryota</taxon>
        <taxon>Fungi</taxon>
        <taxon>Dikarya</taxon>
        <taxon>Basidiomycota</taxon>
        <taxon>Agaricomycotina</taxon>
        <taxon>Agaricomycetes</taxon>
        <taxon>Polyporales</taxon>
        <taxon>Laetiporus</taxon>
    </lineage>
</organism>
<dbReference type="InterPro" id="IPR036779">
    <property type="entry name" value="LysM_dom_sf"/>
</dbReference>
<dbReference type="AlphaFoldDB" id="A0A165GW23"/>
<dbReference type="InterPro" id="IPR018392">
    <property type="entry name" value="LysM"/>
</dbReference>
<dbReference type="SMART" id="SM00257">
    <property type="entry name" value="LysM"/>
    <property type="match status" value="1"/>
</dbReference>
<dbReference type="CDD" id="cd00118">
    <property type="entry name" value="LysM"/>
    <property type="match status" value="1"/>
</dbReference>
<feature type="domain" description="LysM" evidence="2">
    <location>
        <begin position="132"/>
        <end position="176"/>
    </location>
</feature>
<dbReference type="PROSITE" id="PS51782">
    <property type="entry name" value="LYSM"/>
    <property type="match status" value="1"/>
</dbReference>
<dbReference type="Gene3D" id="3.10.350.10">
    <property type="entry name" value="LysM domain"/>
    <property type="match status" value="1"/>
</dbReference>
<feature type="compositionally biased region" description="Basic and acidic residues" evidence="1">
    <location>
        <begin position="109"/>
        <end position="124"/>
    </location>
</feature>
<accession>A0A165GW23</accession>